<organism evidence="8">
    <name type="scientific">Tanacetum cinerariifolium</name>
    <name type="common">Dalmatian daisy</name>
    <name type="synonym">Chrysanthemum cinerariifolium</name>
    <dbReference type="NCBI Taxonomy" id="118510"/>
    <lineage>
        <taxon>Eukaryota</taxon>
        <taxon>Viridiplantae</taxon>
        <taxon>Streptophyta</taxon>
        <taxon>Embryophyta</taxon>
        <taxon>Tracheophyta</taxon>
        <taxon>Spermatophyta</taxon>
        <taxon>Magnoliopsida</taxon>
        <taxon>eudicotyledons</taxon>
        <taxon>Gunneridae</taxon>
        <taxon>Pentapetalae</taxon>
        <taxon>asterids</taxon>
        <taxon>campanulids</taxon>
        <taxon>Asterales</taxon>
        <taxon>Asteraceae</taxon>
        <taxon>Asteroideae</taxon>
        <taxon>Anthemideae</taxon>
        <taxon>Anthemidinae</taxon>
        <taxon>Tanacetum</taxon>
    </lineage>
</organism>
<accession>A0A699HKI7</accession>
<evidence type="ECO:0000256" key="5">
    <source>
        <dbReference type="ARBA" id="ARBA00022801"/>
    </source>
</evidence>
<dbReference type="GO" id="GO:0003964">
    <property type="term" value="F:RNA-directed DNA polymerase activity"/>
    <property type="evidence" value="ECO:0007669"/>
    <property type="project" value="UniProtKB-KW"/>
</dbReference>
<evidence type="ECO:0000256" key="6">
    <source>
        <dbReference type="ARBA" id="ARBA00022918"/>
    </source>
</evidence>
<keyword evidence="5" id="KW-0378">Hydrolase</keyword>
<dbReference type="AlphaFoldDB" id="A0A699HKI7"/>
<sequence length="255" mass="29782">VDFVILQMEEDDRVPLILGRPFLHTADAIIRVKNQEINLGIGEDRATFHIDKAMQHSHVNDDTCFRMKTSDIPGIRPSFCKRKINFEDDVKPVIQRQRLLNPNMKEVVNKEIIKLLDAVVFTDQAAIKYLFSKQDAKPRLIRWILLLQEFDIEIKNKKGAENVTADHLSRLEKPNLKELKDEEINNEFPDEFLMSIKDEEILCFIVNGHRVQLYHDEEQLNELTIEDIHLMCEEESMKAIPFMAPFPANFLETMP</sequence>
<feature type="domain" description="Reverse transcriptase RNase H-like" evidence="7">
    <location>
        <begin position="119"/>
        <end position="150"/>
    </location>
</feature>
<dbReference type="EMBL" id="BKCJ010179157">
    <property type="protein sequence ID" value="GEY44542.1"/>
    <property type="molecule type" value="Genomic_DNA"/>
</dbReference>
<name>A0A699HKI7_TANCI</name>
<dbReference type="PANTHER" id="PTHR33067:SF35">
    <property type="entry name" value="ASPARTIC PEPTIDASE DDI1-TYPE DOMAIN-CONTAINING PROTEIN"/>
    <property type="match status" value="1"/>
</dbReference>
<evidence type="ECO:0000256" key="3">
    <source>
        <dbReference type="ARBA" id="ARBA00022722"/>
    </source>
</evidence>
<feature type="non-terminal residue" evidence="8">
    <location>
        <position position="1"/>
    </location>
</feature>
<proteinExistence type="predicted"/>
<keyword evidence="4" id="KW-0255">Endonuclease</keyword>
<keyword evidence="3" id="KW-0540">Nuclease</keyword>
<gene>
    <name evidence="8" type="ORF">Tci_416516</name>
</gene>
<reference evidence="8" key="1">
    <citation type="journal article" date="2019" name="Sci. Rep.">
        <title>Draft genome of Tanacetum cinerariifolium, the natural source of mosquito coil.</title>
        <authorList>
            <person name="Yamashiro T."/>
            <person name="Shiraishi A."/>
            <person name="Satake H."/>
            <person name="Nakayama K."/>
        </authorList>
    </citation>
    <scope>NUCLEOTIDE SEQUENCE</scope>
</reference>
<dbReference type="GO" id="GO:0016787">
    <property type="term" value="F:hydrolase activity"/>
    <property type="evidence" value="ECO:0007669"/>
    <property type="project" value="UniProtKB-KW"/>
</dbReference>
<evidence type="ECO:0000259" key="7">
    <source>
        <dbReference type="Pfam" id="PF17917"/>
    </source>
</evidence>
<comment type="caution">
    <text evidence="8">The sequence shown here is derived from an EMBL/GenBank/DDBJ whole genome shotgun (WGS) entry which is preliminary data.</text>
</comment>
<evidence type="ECO:0000256" key="2">
    <source>
        <dbReference type="ARBA" id="ARBA00022695"/>
    </source>
</evidence>
<dbReference type="PANTHER" id="PTHR33067">
    <property type="entry name" value="RNA-DIRECTED DNA POLYMERASE-RELATED"/>
    <property type="match status" value="1"/>
</dbReference>
<dbReference type="InterPro" id="IPR041373">
    <property type="entry name" value="RT_RNaseH"/>
</dbReference>
<dbReference type="GO" id="GO:0004519">
    <property type="term" value="F:endonuclease activity"/>
    <property type="evidence" value="ECO:0007669"/>
    <property type="project" value="UniProtKB-KW"/>
</dbReference>
<protein>
    <submittedName>
        <fullName evidence="8">Reverse transcriptase domain-containing protein</fullName>
    </submittedName>
</protein>
<keyword evidence="6 8" id="KW-0695">RNA-directed DNA polymerase</keyword>
<dbReference type="Pfam" id="PF17917">
    <property type="entry name" value="RT_RNaseH"/>
    <property type="match status" value="1"/>
</dbReference>
<evidence type="ECO:0000256" key="1">
    <source>
        <dbReference type="ARBA" id="ARBA00022679"/>
    </source>
</evidence>
<keyword evidence="2" id="KW-0548">Nucleotidyltransferase</keyword>
<evidence type="ECO:0000256" key="4">
    <source>
        <dbReference type="ARBA" id="ARBA00022759"/>
    </source>
</evidence>
<keyword evidence="1" id="KW-0808">Transferase</keyword>
<evidence type="ECO:0000313" key="8">
    <source>
        <dbReference type="EMBL" id="GEY44542.1"/>
    </source>
</evidence>